<evidence type="ECO:0000259" key="1">
    <source>
        <dbReference type="Pfam" id="PF08125"/>
    </source>
</evidence>
<dbReference type="InterPro" id="IPR013118">
    <property type="entry name" value="Mannitol_DH_C"/>
</dbReference>
<dbReference type="InterPro" id="IPR013328">
    <property type="entry name" value="6PGD_dom2"/>
</dbReference>
<keyword evidence="3" id="KW-1185">Reference proteome</keyword>
<dbReference type="SUPFAM" id="SSF48179">
    <property type="entry name" value="6-phosphogluconate dehydrogenase C-terminal domain-like"/>
    <property type="match status" value="1"/>
</dbReference>
<dbReference type="InterPro" id="IPR050988">
    <property type="entry name" value="Mannitol_DH/Oxidoreductase"/>
</dbReference>
<proteinExistence type="predicted"/>
<protein>
    <submittedName>
        <fullName evidence="2">Mannitol dehydrogenase C-terminal domain-containing protein</fullName>
    </submittedName>
</protein>
<dbReference type="GO" id="GO:0016616">
    <property type="term" value="F:oxidoreductase activity, acting on the CH-OH group of donors, NAD or NADP as acceptor"/>
    <property type="evidence" value="ECO:0007669"/>
    <property type="project" value="TreeGrafter"/>
</dbReference>
<accession>A0A1I4HLR2</accession>
<dbReference type="Proteomes" id="UP000198851">
    <property type="component" value="Unassembled WGS sequence"/>
</dbReference>
<gene>
    <name evidence="2" type="ORF">SAMN04488036_1147</name>
</gene>
<dbReference type="Pfam" id="PF08125">
    <property type="entry name" value="Mannitol_dh_C"/>
    <property type="match status" value="1"/>
</dbReference>
<dbReference type="PANTHER" id="PTHR43362:SF1">
    <property type="entry name" value="MANNITOL DEHYDROGENASE 2-RELATED"/>
    <property type="match status" value="1"/>
</dbReference>
<dbReference type="EMBL" id="FOSZ01000014">
    <property type="protein sequence ID" value="SFL42451.1"/>
    <property type="molecule type" value="Genomic_DNA"/>
</dbReference>
<dbReference type="AlphaFoldDB" id="A0A1I4HLR2"/>
<evidence type="ECO:0000313" key="2">
    <source>
        <dbReference type="EMBL" id="SFL42451.1"/>
    </source>
</evidence>
<organism evidence="2 3">
    <name type="scientific">Shimia haliotis</name>
    <dbReference type="NCBI Taxonomy" id="1280847"/>
    <lineage>
        <taxon>Bacteria</taxon>
        <taxon>Pseudomonadati</taxon>
        <taxon>Pseudomonadota</taxon>
        <taxon>Alphaproteobacteria</taxon>
        <taxon>Rhodobacterales</taxon>
        <taxon>Roseobacteraceae</taxon>
    </lineage>
</organism>
<dbReference type="InterPro" id="IPR008927">
    <property type="entry name" value="6-PGluconate_DH-like_C_sf"/>
</dbReference>
<sequence length="136" mass="14876">MDARFSNPAIVDTVRRVAFDGSNRHTGALLPLIRQALAVGAPIEGLALSQALWARMCTGRREDGSTIAANDPAWEQLSAAAKQAEHHPQAWLEQRQYYGAIANHPGFCATFTDWLTRLHCDGVEATISTYLQGKSQ</sequence>
<evidence type="ECO:0000313" key="3">
    <source>
        <dbReference type="Proteomes" id="UP000198851"/>
    </source>
</evidence>
<dbReference type="Gene3D" id="1.10.1040.10">
    <property type="entry name" value="N-(1-d-carboxylethyl)-l-norvaline Dehydrogenase, domain 2"/>
    <property type="match status" value="1"/>
</dbReference>
<feature type="domain" description="Mannitol dehydrogenase C-terminal" evidence="1">
    <location>
        <begin position="3"/>
        <end position="116"/>
    </location>
</feature>
<dbReference type="PANTHER" id="PTHR43362">
    <property type="entry name" value="MANNITOL DEHYDROGENASE DSF1-RELATED"/>
    <property type="match status" value="1"/>
</dbReference>
<reference evidence="3" key="1">
    <citation type="submission" date="2016-10" db="EMBL/GenBank/DDBJ databases">
        <authorList>
            <person name="Varghese N."/>
            <person name="Submissions S."/>
        </authorList>
    </citation>
    <scope>NUCLEOTIDE SEQUENCE [LARGE SCALE GENOMIC DNA]</scope>
    <source>
        <strain evidence="3">DSM 28453</strain>
    </source>
</reference>
<name>A0A1I4HLR2_9RHOB</name>
<dbReference type="STRING" id="1280847.SAMN04488036_1147"/>